<comment type="caution">
    <text evidence="1">The sequence shown here is derived from an EMBL/GenBank/DDBJ whole genome shotgun (WGS) entry which is preliminary data.</text>
</comment>
<gene>
    <name evidence="1" type="ORF">DW206_05760</name>
</gene>
<proteinExistence type="predicted"/>
<evidence type="ECO:0000313" key="1">
    <source>
        <dbReference type="EMBL" id="RHH50137.1"/>
    </source>
</evidence>
<dbReference type="AlphaFoldDB" id="A0A414X7Q6"/>
<evidence type="ECO:0000313" key="2">
    <source>
        <dbReference type="Proteomes" id="UP000283329"/>
    </source>
</evidence>
<protein>
    <recommendedName>
        <fullName evidence="3">DUF1566 domain-containing protein</fullName>
    </recommendedName>
</protein>
<dbReference type="Proteomes" id="UP000283329">
    <property type="component" value="Unassembled WGS sequence"/>
</dbReference>
<name>A0A414X7Q6_BACOV</name>
<organism evidence="1 2">
    <name type="scientific">Bacteroides ovatus</name>
    <dbReference type="NCBI Taxonomy" id="28116"/>
    <lineage>
        <taxon>Bacteria</taxon>
        <taxon>Pseudomonadati</taxon>
        <taxon>Bacteroidota</taxon>
        <taxon>Bacteroidia</taxon>
        <taxon>Bacteroidales</taxon>
        <taxon>Bacteroidaceae</taxon>
        <taxon>Bacteroides</taxon>
    </lineage>
</organism>
<dbReference type="EMBL" id="QRJR01000003">
    <property type="protein sequence ID" value="RHH50137.1"/>
    <property type="molecule type" value="Genomic_DNA"/>
</dbReference>
<reference evidence="1 2" key="1">
    <citation type="submission" date="2018-08" db="EMBL/GenBank/DDBJ databases">
        <title>A genome reference for cultivated species of the human gut microbiota.</title>
        <authorList>
            <person name="Zou Y."/>
            <person name="Xue W."/>
            <person name="Luo G."/>
        </authorList>
    </citation>
    <scope>NUCLEOTIDE SEQUENCE [LARGE SCALE GENOMIC DNA]</scope>
    <source>
        <strain evidence="1 2">AM17-48</strain>
    </source>
</reference>
<sequence length="262" mass="30423">MNIFRLTVMKFCILFFIPLRVHSQSTEIYTDLRGNKYAAINYKGMVKYKVEDRSKNTNFRSYIQLYKYDSDYKPQEEKDESGNNVFVYRTTRHTERQKEGGGDWKVSGYFLVSPDIVNKEGAAKAQTMDWATANGYLTSANTNVYSTPSFAVTKGCAAYRGKDGLDEPGTWRVPTRGECALILLFYKKMEETQKITDFQPFALSAKDPTYYWSATEVGGYSRGVWSMRFYPDDYITGYWLNTGYYDKTQNSYYLRCIRDIPQ</sequence>
<dbReference type="RefSeq" id="WP_118299392.1">
    <property type="nucleotide sequence ID" value="NZ_QRJR01000003.1"/>
</dbReference>
<accession>A0A414X7Q6</accession>
<evidence type="ECO:0008006" key="3">
    <source>
        <dbReference type="Google" id="ProtNLM"/>
    </source>
</evidence>